<feature type="domain" description="Microcystin LR degradation protein MlrC C-terminal" evidence="1">
    <location>
        <begin position="289"/>
        <end position="457"/>
    </location>
</feature>
<accession>A0A6V8LC60</accession>
<dbReference type="EMBL" id="BLPG01000001">
    <property type="protein sequence ID" value="GFJ91656.1"/>
    <property type="molecule type" value="Genomic_DNA"/>
</dbReference>
<reference evidence="3 4" key="2">
    <citation type="submission" date="2020-03" db="EMBL/GenBank/DDBJ databases">
        <authorList>
            <person name="Ichikawa N."/>
            <person name="Kimura A."/>
            <person name="Kitahashi Y."/>
            <person name="Uohara A."/>
        </authorList>
    </citation>
    <scope>NUCLEOTIDE SEQUENCE [LARGE SCALE GENOMIC DNA]</scope>
    <source>
        <strain evidence="3 4">NBRC 108638</strain>
    </source>
</reference>
<evidence type="ECO:0000313" key="3">
    <source>
        <dbReference type="EMBL" id="GFJ91656.1"/>
    </source>
</evidence>
<dbReference type="InterPro" id="IPR015995">
    <property type="entry name" value="MlrC_N"/>
</dbReference>
<evidence type="ECO:0000259" key="1">
    <source>
        <dbReference type="Pfam" id="PF07171"/>
    </source>
</evidence>
<dbReference type="Pfam" id="PF07171">
    <property type="entry name" value="MlrC_C"/>
    <property type="match status" value="1"/>
</dbReference>
<gene>
    <name evidence="3" type="ORF">Prum_052980</name>
</gene>
<feature type="domain" description="Microcystin LR degradation protein MlrC N-terminal" evidence="2">
    <location>
        <begin position="4"/>
        <end position="279"/>
    </location>
</feature>
<sequence length="480" mass="51214">MALRIGIGGIHIECSTFTPHVTRDADFAVRRGDELLARYEFTGEGEAQWVPLVHARAVPGGPVAPDTYARLKDELVDRIRAAGPLDGLLFDIHGAMHVPGYEDVEADLAAAVRAAVGPACLISTATDLHGSVTEALVRQVDLITAHRLAPHEDEWITRERAARVLVSCLRHGIRPIKAWVRVPVLLPGEKTSTRDEPARGLWGSLAEVERTPGVLDAAIWVGYAWADEPRSSAAVVVSGTDERAVLGEAAKLAERYWAVRGQFTFVGPTGTAEEAIDAAVGSARKPFVISDSGDNPTAGGAGDVPFLLERLLARPEFKAGGLSAIYASIVDPDAVRACAASGAGTDVDISVGGRLDTRHGRPATVRGRVEALVDDPAGGLVAVVAAGGVRVIVTSRRKPYHLMADFARLGLDPHRADLVVVKIGYLEPELQRLAQGWMIALTPGGVDQDLLRLGHQRLTRPVYPFDAELSTPDLTPRLIS</sequence>
<evidence type="ECO:0000313" key="4">
    <source>
        <dbReference type="Proteomes" id="UP000482960"/>
    </source>
</evidence>
<dbReference type="InterPro" id="IPR009197">
    <property type="entry name" value="MlrC"/>
</dbReference>
<keyword evidence="4" id="KW-1185">Reference proteome</keyword>
<proteinExistence type="predicted"/>
<dbReference type="Pfam" id="PF07364">
    <property type="entry name" value="DUF1485"/>
    <property type="match status" value="1"/>
</dbReference>
<evidence type="ECO:0000259" key="2">
    <source>
        <dbReference type="Pfam" id="PF07364"/>
    </source>
</evidence>
<name>A0A6V8LC60_9ACTN</name>
<dbReference type="InterPro" id="IPR010799">
    <property type="entry name" value="MlrC_C"/>
</dbReference>
<organism evidence="3 4">
    <name type="scientific">Phytohabitans rumicis</name>
    <dbReference type="NCBI Taxonomy" id="1076125"/>
    <lineage>
        <taxon>Bacteria</taxon>
        <taxon>Bacillati</taxon>
        <taxon>Actinomycetota</taxon>
        <taxon>Actinomycetes</taxon>
        <taxon>Micromonosporales</taxon>
        <taxon>Micromonosporaceae</taxon>
    </lineage>
</organism>
<reference evidence="3 4" key="1">
    <citation type="submission" date="2020-03" db="EMBL/GenBank/DDBJ databases">
        <title>Whole genome shotgun sequence of Phytohabitans rumicis NBRC 108638.</title>
        <authorList>
            <person name="Komaki H."/>
            <person name="Tamura T."/>
        </authorList>
    </citation>
    <scope>NUCLEOTIDE SEQUENCE [LARGE SCALE GENOMIC DNA]</scope>
    <source>
        <strain evidence="3 4">NBRC 108638</strain>
    </source>
</reference>
<comment type="caution">
    <text evidence="3">The sequence shown here is derived from an EMBL/GenBank/DDBJ whole genome shotgun (WGS) entry which is preliminary data.</text>
</comment>
<protein>
    <submittedName>
        <fullName evidence="3">Microcystin degradation protein MlrC</fullName>
    </submittedName>
</protein>
<dbReference type="Proteomes" id="UP000482960">
    <property type="component" value="Unassembled WGS sequence"/>
</dbReference>
<dbReference type="RefSeq" id="WP_173078687.1">
    <property type="nucleotide sequence ID" value="NZ_BAABJB010000004.1"/>
</dbReference>
<dbReference type="PIRSF" id="PIRSF012702">
    <property type="entry name" value="UCP012702"/>
    <property type="match status" value="1"/>
</dbReference>
<dbReference type="AlphaFoldDB" id="A0A6V8LC60"/>